<dbReference type="Pfam" id="PF02896">
    <property type="entry name" value="PEP-utilizers_C"/>
    <property type="match status" value="1"/>
</dbReference>
<protein>
    <recommendedName>
        <fullName evidence="13">Pyruvate, water dikinase</fullName>
    </recommendedName>
</protein>
<dbReference type="Proteomes" id="UP000231057">
    <property type="component" value="Chromosome"/>
</dbReference>
<organism evidence="11 12">
    <name type="scientific">Parathermosynechococcus lividus PCC 6715</name>
    <dbReference type="NCBI Taxonomy" id="1917166"/>
    <lineage>
        <taxon>Bacteria</taxon>
        <taxon>Bacillati</taxon>
        <taxon>Cyanobacteriota</taxon>
        <taxon>Cyanophyceae</taxon>
        <taxon>Acaryochloridales</taxon>
        <taxon>Thermosynechococcaceae</taxon>
        <taxon>Parathermosynechococcus</taxon>
    </lineage>
</organism>
<evidence type="ECO:0000256" key="1">
    <source>
        <dbReference type="ARBA" id="ARBA00001946"/>
    </source>
</evidence>
<comment type="cofactor">
    <cofactor evidence="1">
        <name>Mg(2+)</name>
        <dbReference type="ChEBI" id="CHEBI:18420"/>
    </cofactor>
</comment>
<feature type="domain" description="PEP-utilising enzyme C-terminal" evidence="10">
    <location>
        <begin position="397"/>
        <end position="681"/>
    </location>
</feature>
<keyword evidence="6" id="KW-0418">Kinase</keyword>
<sequence length="683" mass="75172">MPLLTLETLQRCPAELLAPALACLQRVQQSWPPPHPVWVVPATLWHEVHPALVPLWEQASEQWQATAPNHTTLKALATEMSQRIPPLDVGELPVVFEACHHYWQQQGGDRHLVITSYLWLDHHDLPWGIGSASVLTNPSMPVAHHTIEVAYRQVVQARNLYTYWQQGWNVSNLRVAVLIYPLATVMASGWWCSATGGTGVAYEGVHLPHHGHLPGNAGVLPTDWQTLVAQCPITVQPYLWLWHQAYNRVWVGQCLAEPYSPEQPPAPLQRSIVGEGIPAAPGQAIAPALVITDPCAPSAVVGRILVTKTIPPHWLPLVSAAAGIICEQGGLTSHGAILARELSRPAVVGVPNATQTIASGTLLFLDGNSGAVYQLPPQPLRAEVTATTQPQQPPARGDRLPLQILVNVSQVSALRGLRSLPCDGIGLVRSELMLLSFLDGRHPCHWLQQGDADELRDRWVHHLTQLMRAIAPRPVFYRTLDLRAEDYRHLLGGASFESESHPAFGLRGVSRYPHFAELFDLELEVLAIAHRLEDTPLRVILPFVRSVSEVAYCQAALARHHLTQAQGIELWVMAEVPAILFLMSDLAALGISGITIGTNDLTQLLLGVDRERVLHEFSEDHPAVKGAIAQLIQQAKALKLRCSLCGEALIHHRDWLPWLVELGLDSISVSPEAVLQVWAQLTR</sequence>
<dbReference type="SUPFAM" id="SSF51621">
    <property type="entry name" value="Phosphoenolpyruvate/pyruvate domain"/>
    <property type="match status" value="1"/>
</dbReference>
<name>A0A2D2Q3U8_PARLV</name>
<evidence type="ECO:0000256" key="8">
    <source>
        <dbReference type="ARBA" id="ARBA00022842"/>
    </source>
</evidence>
<dbReference type="GO" id="GO:0005524">
    <property type="term" value="F:ATP binding"/>
    <property type="evidence" value="ECO:0007669"/>
    <property type="project" value="UniProtKB-KW"/>
</dbReference>
<dbReference type="RefSeq" id="WP_099799276.1">
    <property type="nucleotide sequence ID" value="NZ_CP018092.1"/>
</dbReference>
<dbReference type="SUPFAM" id="SSF52009">
    <property type="entry name" value="Phosphohistidine domain"/>
    <property type="match status" value="1"/>
</dbReference>
<keyword evidence="8" id="KW-0460">Magnesium</keyword>
<evidence type="ECO:0008006" key="13">
    <source>
        <dbReference type="Google" id="ProtNLM"/>
    </source>
</evidence>
<keyword evidence="3" id="KW-0808">Transferase</keyword>
<evidence type="ECO:0000313" key="12">
    <source>
        <dbReference type="Proteomes" id="UP000231057"/>
    </source>
</evidence>
<dbReference type="InterPro" id="IPR040442">
    <property type="entry name" value="Pyrv_kinase-like_dom_sf"/>
</dbReference>
<accession>A0A2D2Q3U8</accession>
<evidence type="ECO:0000256" key="2">
    <source>
        <dbReference type="ARBA" id="ARBA00007837"/>
    </source>
</evidence>
<dbReference type="InterPro" id="IPR015813">
    <property type="entry name" value="Pyrv/PenolPyrv_kinase-like_dom"/>
</dbReference>
<evidence type="ECO:0000259" key="9">
    <source>
        <dbReference type="Pfam" id="PF00391"/>
    </source>
</evidence>
<comment type="similarity">
    <text evidence="2">Belongs to the PEP-utilizing enzyme family.</text>
</comment>
<evidence type="ECO:0000256" key="5">
    <source>
        <dbReference type="ARBA" id="ARBA00022741"/>
    </source>
</evidence>
<proteinExistence type="inferred from homology"/>
<keyword evidence="5" id="KW-0547">Nucleotide-binding</keyword>
<reference evidence="11 12" key="1">
    <citation type="submission" date="2016-11" db="EMBL/GenBank/DDBJ databases">
        <title>Complete genome sequence of thermophilic cyanobacteria strain Synechococcus sp. PCC6715.</title>
        <authorList>
            <person name="Tang J."/>
            <person name="Daroch M."/>
            <person name="Liang Y."/>
            <person name="Jiang D."/>
            <person name="Shah M."/>
        </authorList>
    </citation>
    <scope>NUCLEOTIDE SEQUENCE [LARGE SCALE GENOMIC DNA]</scope>
    <source>
        <strain evidence="11 12">PCC 6715</strain>
    </source>
</reference>
<dbReference type="InterPro" id="IPR008279">
    <property type="entry name" value="PEP-util_enz_mobile_dom"/>
</dbReference>
<dbReference type="Pfam" id="PF00391">
    <property type="entry name" value="PEP-utilizers"/>
    <property type="match status" value="1"/>
</dbReference>
<dbReference type="PANTHER" id="PTHR43030">
    <property type="entry name" value="PHOSPHOENOLPYRUVATE SYNTHASE"/>
    <property type="match status" value="1"/>
</dbReference>
<feature type="domain" description="PEP-utilising enzyme mobile" evidence="9">
    <location>
        <begin position="302"/>
        <end position="370"/>
    </location>
</feature>
<evidence type="ECO:0000259" key="10">
    <source>
        <dbReference type="Pfam" id="PF02896"/>
    </source>
</evidence>
<dbReference type="GO" id="GO:0008986">
    <property type="term" value="F:pyruvate, water dikinase activity"/>
    <property type="evidence" value="ECO:0007669"/>
    <property type="project" value="InterPro"/>
</dbReference>
<gene>
    <name evidence="11" type="ORF">BRW62_09500</name>
</gene>
<evidence type="ECO:0000256" key="3">
    <source>
        <dbReference type="ARBA" id="ARBA00022679"/>
    </source>
</evidence>
<dbReference type="InterPro" id="IPR006319">
    <property type="entry name" value="PEP_synth"/>
</dbReference>
<evidence type="ECO:0000256" key="6">
    <source>
        <dbReference type="ARBA" id="ARBA00022777"/>
    </source>
</evidence>
<evidence type="ECO:0000313" key="11">
    <source>
        <dbReference type="EMBL" id="ATS18937.1"/>
    </source>
</evidence>
<dbReference type="Gene3D" id="3.50.30.10">
    <property type="entry name" value="Phosphohistidine domain"/>
    <property type="match status" value="1"/>
</dbReference>
<dbReference type="PANTHER" id="PTHR43030:SF1">
    <property type="entry name" value="PHOSPHOENOLPYRUVATE SYNTHASE"/>
    <property type="match status" value="1"/>
</dbReference>
<dbReference type="Gene3D" id="3.20.20.60">
    <property type="entry name" value="Phosphoenolpyruvate-binding domains"/>
    <property type="match status" value="1"/>
</dbReference>
<reference evidence="12" key="2">
    <citation type="journal article" date="2022" name="Front. Microbiol.">
        <title>Comparative Genomic Analysis Revealed Distinct Molecular Components and Organization of CO2-Concentrating Mechanism in Thermophilic Cyanobacteria.</title>
        <authorList>
            <person name="Tang J."/>
            <person name="Zhou H."/>
            <person name="Yao D."/>
            <person name="Riaz S."/>
            <person name="You D."/>
            <person name="Klepacz-Smolka A."/>
            <person name="Daroch M."/>
        </authorList>
    </citation>
    <scope>NUCLEOTIDE SEQUENCE [LARGE SCALE GENOMIC DNA]</scope>
    <source>
        <strain evidence="12">PCC 6715</strain>
    </source>
</reference>
<keyword evidence="7" id="KW-0067">ATP-binding</keyword>
<dbReference type="InterPro" id="IPR036637">
    <property type="entry name" value="Phosphohistidine_dom_sf"/>
</dbReference>
<keyword evidence="12" id="KW-1185">Reference proteome</keyword>
<dbReference type="AlphaFoldDB" id="A0A2D2Q3U8"/>
<keyword evidence="4" id="KW-0479">Metal-binding</keyword>
<dbReference type="KEGG" id="slw:BRW62_09500"/>
<dbReference type="EMBL" id="CP018092">
    <property type="protein sequence ID" value="ATS18937.1"/>
    <property type="molecule type" value="Genomic_DNA"/>
</dbReference>
<dbReference type="InterPro" id="IPR000121">
    <property type="entry name" value="PEP_util_C"/>
</dbReference>
<dbReference type="OrthoDB" id="9765468at2"/>
<evidence type="ECO:0000256" key="4">
    <source>
        <dbReference type="ARBA" id="ARBA00022723"/>
    </source>
</evidence>
<dbReference type="GO" id="GO:0046872">
    <property type="term" value="F:metal ion binding"/>
    <property type="evidence" value="ECO:0007669"/>
    <property type="project" value="UniProtKB-KW"/>
</dbReference>
<evidence type="ECO:0000256" key="7">
    <source>
        <dbReference type="ARBA" id="ARBA00022840"/>
    </source>
</evidence>